<accession>A0A8J5IXT5</accession>
<dbReference type="AlphaFoldDB" id="A0A8J5IXT5"/>
<gene>
    <name evidence="3" type="ORF">JG688_00008925</name>
</gene>
<dbReference type="PROSITE" id="PS50127">
    <property type="entry name" value="UBC_2"/>
    <property type="match status" value="1"/>
</dbReference>
<reference evidence="3" key="1">
    <citation type="submission" date="2021-01" db="EMBL/GenBank/DDBJ databases">
        <title>Phytophthora aleatoria, a newly-described species from Pinus radiata is distinct from Phytophthora cactorum isolates based on comparative genomics.</title>
        <authorList>
            <person name="Mcdougal R."/>
            <person name="Panda P."/>
            <person name="Williams N."/>
            <person name="Studholme D.J."/>
        </authorList>
    </citation>
    <scope>NUCLEOTIDE SEQUENCE</scope>
    <source>
        <strain evidence="3">NZFS 4037</strain>
    </source>
</reference>
<dbReference type="SMART" id="SM00212">
    <property type="entry name" value="UBCc"/>
    <property type="match status" value="1"/>
</dbReference>
<evidence type="ECO:0000313" key="4">
    <source>
        <dbReference type="Proteomes" id="UP000709295"/>
    </source>
</evidence>
<sequence>MHAGEANLAVLRAQAKVLVVQQRSASHGGDRRVSPVGRHSGRSLICCGSSSGVDLPFGHGSLFQWTDLLVAVAIAAAFRAPTVTLAVPPPRAPSMYMRSDFAALRVRKDVNELAKAKFTCAQARTRVEFPDGANNMLQLIFTISIIDLSGPFANGDFTFFVDIPKTYPFHGKISREHAPSVRCLSRVWHPNIDIATGKVMMPILGKDWRPVLSINTVLLGLQLIFLEPGIDYVLNPAAAEQLHRNPEQFKKEVQQILCGGRFYGVDFPPHPRQIEMQRQSWGLRVKRPRDDESPAASSDWDGMSSPNASDAIGIEAPVLMDCTDGSAWKRSRIE</sequence>
<organism evidence="3 4">
    <name type="scientific">Phytophthora aleatoria</name>
    <dbReference type="NCBI Taxonomy" id="2496075"/>
    <lineage>
        <taxon>Eukaryota</taxon>
        <taxon>Sar</taxon>
        <taxon>Stramenopiles</taxon>
        <taxon>Oomycota</taxon>
        <taxon>Peronosporomycetes</taxon>
        <taxon>Peronosporales</taxon>
        <taxon>Peronosporaceae</taxon>
        <taxon>Phytophthora</taxon>
    </lineage>
</organism>
<dbReference type="Pfam" id="PF00179">
    <property type="entry name" value="UQ_con"/>
    <property type="match status" value="1"/>
</dbReference>
<proteinExistence type="predicted"/>
<feature type="domain" description="UBC core" evidence="2">
    <location>
        <begin position="101"/>
        <end position="262"/>
    </location>
</feature>
<keyword evidence="4" id="KW-1185">Reference proteome</keyword>
<name>A0A8J5IXT5_9STRA</name>
<dbReference type="Proteomes" id="UP000709295">
    <property type="component" value="Unassembled WGS sequence"/>
</dbReference>
<comment type="caution">
    <text evidence="3">The sequence shown here is derived from an EMBL/GenBank/DDBJ whole genome shotgun (WGS) entry which is preliminary data.</text>
</comment>
<evidence type="ECO:0000256" key="1">
    <source>
        <dbReference type="SAM" id="MobiDB-lite"/>
    </source>
</evidence>
<evidence type="ECO:0000313" key="3">
    <source>
        <dbReference type="EMBL" id="KAG6961770.1"/>
    </source>
</evidence>
<dbReference type="EMBL" id="JAENGY010000492">
    <property type="protein sequence ID" value="KAG6961770.1"/>
    <property type="molecule type" value="Genomic_DNA"/>
</dbReference>
<dbReference type="InterPro" id="IPR000608">
    <property type="entry name" value="UBC"/>
</dbReference>
<dbReference type="CDD" id="cd23794">
    <property type="entry name" value="UBCc_UBE2F_UBE2M"/>
    <property type="match status" value="1"/>
</dbReference>
<evidence type="ECO:0000259" key="2">
    <source>
        <dbReference type="PROSITE" id="PS50127"/>
    </source>
</evidence>
<protein>
    <recommendedName>
        <fullName evidence="2">UBC core domain-containing protein</fullName>
    </recommendedName>
</protein>
<feature type="region of interest" description="Disordered" evidence="1">
    <location>
        <begin position="278"/>
        <end position="316"/>
    </location>
</feature>
<dbReference type="PANTHER" id="PTHR24068">
    <property type="entry name" value="UBIQUITIN-CONJUGATING ENZYME E2"/>
    <property type="match status" value="1"/>
</dbReference>